<feature type="region of interest" description="Disordered" evidence="3">
    <location>
        <begin position="1"/>
        <end position="59"/>
    </location>
</feature>
<dbReference type="GO" id="GO:1990904">
    <property type="term" value="C:ribonucleoprotein complex"/>
    <property type="evidence" value="ECO:0007669"/>
    <property type="project" value="UniProtKB-KW"/>
</dbReference>
<name>A0A9P6W021_RHOMI</name>
<dbReference type="InterPro" id="IPR004038">
    <property type="entry name" value="Ribosomal_eL8/eL30/eS12/Gad45"/>
</dbReference>
<evidence type="ECO:0000256" key="1">
    <source>
        <dbReference type="ARBA" id="ARBA00007337"/>
    </source>
</evidence>
<keyword evidence="2" id="KW-0687">Ribonucleoprotein</keyword>
<dbReference type="PRINTS" id="PR00881">
    <property type="entry name" value="L7ARS6FAMILY"/>
</dbReference>
<evidence type="ECO:0000256" key="2">
    <source>
        <dbReference type="ARBA" id="ARBA00023274"/>
    </source>
</evidence>
<dbReference type="InterPro" id="IPR018492">
    <property type="entry name" value="Ribosomal_eL8/Nhp2"/>
</dbReference>
<accession>A0A9P6W021</accession>
<sequence length="253" mass="26918">MGKSSKRTLDQATASDAAAPAAMEVDSAAPPAVASPTKKSKKDKKDKSGAASAAEGDDKEVGLEQLAEIAKPLAVKKTGKHVLRLVKKVHGYKVYACLDKPAGSDEVVTSPPFSAPRLTFCTAPSKPASKSRHLKRGVKEVVKSIRKGEKGIVVLAADISPLDILTHIPLLAEEANCPYIWVTSKESLGLASSTKRPTSCVMVAEKGMKRKAAKDGEAAKDDSKAKETEKEFQEEYAGVKKEVESMEVAIPTY</sequence>
<feature type="domain" description="Ribosomal protein eL8/eL30/eS12/Gadd45" evidence="4">
    <location>
        <begin position="128"/>
        <end position="211"/>
    </location>
</feature>
<dbReference type="AlphaFoldDB" id="A0A9P6W021"/>
<comment type="similarity">
    <text evidence="1">Belongs to the eukaryotic ribosomal protein eL8 family.</text>
</comment>
<dbReference type="GO" id="GO:0003723">
    <property type="term" value="F:RNA binding"/>
    <property type="evidence" value="ECO:0007669"/>
    <property type="project" value="InterPro"/>
</dbReference>
<dbReference type="OrthoDB" id="5364946at2759"/>
<gene>
    <name evidence="5" type="primary">NHP2</name>
    <name evidence="5" type="ORF">C6P46_004864</name>
</gene>
<evidence type="ECO:0000259" key="4">
    <source>
        <dbReference type="Pfam" id="PF01248"/>
    </source>
</evidence>
<reference evidence="5 6" key="1">
    <citation type="submission" date="2020-11" db="EMBL/GenBank/DDBJ databases">
        <title>Kefir isolates.</title>
        <authorList>
            <person name="Marcisauskas S."/>
            <person name="Kim Y."/>
            <person name="Blasche S."/>
        </authorList>
    </citation>
    <scope>NUCLEOTIDE SEQUENCE [LARGE SCALE GENOMIC DNA]</scope>
    <source>
        <strain evidence="5 6">KR</strain>
    </source>
</reference>
<dbReference type="PANTHER" id="PTHR23105">
    <property type="entry name" value="RIBOSOMAL PROTEIN L7AE FAMILY MEMBER"/>
    <property type="match status" value="1"/>
</dbReference>
<dbReference type="Gene3D" id="3.30.1330.30">
    <property type="match status" value="1"/>
</dbReference>
<dbReference type="SUPFAM" id="SSF55315">
    <property type="entry name" value="L30e-like"/>
    <property type="match status" value="1"/>
</dbReference>
<feature type="compositionally biased region" description="Low complexity" evidence="3">
    <location>
        <begin position="12"/>
        <end position="37"/>
    </location>
</feature>
<dbReference type="InterPro" id="IPR050257">
    <property type="entry name" value="eL8/uL1-like"/>
</dbReference>
<proteinExistence type="inferred from homology"/>
<dbReference type="InterPro" id="IPR029064">
    <property type="entry name" value="Ribosomal_eL30-like_sf"/>
</dbReference>
<feature type="region of interest" description="Disordered" evidence="3">
    <location>
        <begin position="209"/>
        <end position="236"/>
    </location>
</feature>
<evidence type="ECO:0000313" key="5">
    <source>
        <dbReference type="EMBL" id="KAG0659924.1"/>
    </source>
</evidence>
<feature type="compositionally biased region" description="Basic and acidic residues" evidence="3">
    <location>
        <begin position="213"/>
        <end position="236"/>
    </location>
</feature>
<organism evidence="5 6">
    <name type="scientific">Rhodotorula mucilaginosa</name>
    <name type="common">Yeast</name>
    <name type="synonym">Rhodotorula rubra</name>
    <dbReference type="NCBI Taxonomy" id="5537"/>
    <lineage>
        <taxon>Eukaryota</taxon>
        <taxon>Fungi</taxon>
        <taxon>Dikarya</taxon>
        <taxon>Basidiomycota</taxon>
        <taxon>Pucciniomycotina</taxon>
        <taxon>Microbotryomycetes</taxon>
        <taxon>Sporidiobolales</taxon>
        <taxon>Sporidiobolaceae</taxon>
        <taxon>Rhodotorula</taxon>
    </lineage>
</organism>
<dbReference type="Pfam" id="PF01248">
    <property type="entry name" value="Ribosomal_L7Ae"/>
    <property type="match status" value="1"/>
</dbReference>
<dbReference type="EMBL" id="PUHQ01000049">
    <property type="protein sequence ID" value="KAG0659924.1"/>
    <property type="molecule type" value="Genomic_DNA"/>
</dbReference>
<dbReference type="Proteomes" id="UP000777482">
    <property type="component" value="Unassembled WGS sequence"/>
</dbReference>
<evidence type="ECO:0000256" key="3">
    <source>
        <dbReference type="SAM" id="MobiDB-lite"/>
    </source>
</evidence>
<keyword evidence="6" id="KW-1185">Reference proteome</keyword>
<protein>
    <submittedName>
        <fullName evidence="5">SnoRNA-binding protein</fullName>
    </submittedName>
</protein>
<evidence type="ECO:0000313" key="6">
    <source>
        <dbReference type="Proteomes" id="UP000777482"/>
    </source>
</evidence>
<comment type="caution">
    <text evidence="5">The sequence shown here is derived from an EMBL/GenBank/DDBJ whole genome shotgun (WGS) entry which is preliminary data.</text>
</comment>